<feature type="region of interest" description="Disordered" evidence="1">
    <location>
        <begin position="1"/>
        <end position="31"/>
    </location>
</feature>
<feature type="compositionally biased region" description="Polar residues" evidence="1">
    <location>
        <begin position="1"/>
        <end position="15"/>
    </location>
</feature>
<name>A0A2W7SMT3_9BACT</name>
<protein>
    <submittedName>
        <fullName evidence="2">Uncharacterized protein</fullName>
    </submittedName>
</protein>
<organism evidence="2 3">
    <name type="scientific">Algoriphagus chordae</name>
    <dbReference type="NCBI Taxonomy" id="237019"/>
    <lineage>
        <taxon>Bacteria</taxon>
        <taxon>Pseudomonadati</taxon>
        <taxon>Bacteroidota</taxon>
        <taxon>Cytophagia</taxon>
        <taxon>Cytophagales</taxon>
        <taxon>Cyclobacteriaceae</taxon>
        <taxon>Algoriphagus</taxon>
    </lineage>
</organism>
<comment type="caution">
    <text evidence="2">The sequence shown here is derived from an EMBL/GenBank/DDBJ whole genome shotgun (WGS) entry which is preliminary data.</text>
</comment>
<dbReference type="EMBL" id="QKZT01000008">
    <property type="protein sequence ID" value="PZX52042.1"/>
    <property type="molecule type" value="Genomic_DNA"/>
</dbReference>
<sequence>MPTAFQVPTPNTAKRNSGHRKQNLSQSAKGTFGIKLSKTSLSTDHKIAKSEIKSHEFQRHSKSQPRIQRSEIRGHRKQNLSQSAKGTIGIKLTKTSLSTDHKFAKSEIKSHKCQRHSKSQPRIQRSEIGGHRKHKLIQSAKGTFGINSATVSNEVFLWRDSFFLVTNWLLYIVHLPFSKCS</sequence>
<reference evidence="2 3" key="1">
    <citation type="submission" date="2018-06" db="EMBL/GenBank/DDBJ databases">
        <title>Genomic Encyclopedia of Archaeal and Bacterial Type Strains, Phase II (KMG-II): from individual species to whole genera.</title>
        <authorList>
            <person name="Goeker M."/>
        </authorList>
    </citation>
    <scope>NUCLEOTIDE SEQUENCE [LARGE SCALE GENOMIC DNA]</scope>
    <source>
        <strain evidence="2 3">DSM 19830</strain>
    </source>
</reference>
<feature type="region of interest" description="Disordered" evidence="1">
    <location>
        <begin position="55"/>
        <end position="85"/>
    </location>
</feature>
<accession>A0A2W7SMT3</accession>
<evidence type="ECO:0000256" key="1">
    <source>
        <dbReference type="SAM" id="MobiDB-lite"/>
    </source>
</evidence>
<evidence type="ECO:0000313" key="2">
    <source>
        <dbReference type="EMBL" id="PZX52042.1"/>
    </source>
</evidence>
<dbReference type="AlphaFoldDB" id="A0A2W7SMT3"/>
<evidence type="ECO:0000313" key="3">
    <source>
        <dbReference type="Proteomes" id="UP000248882"/>
    </source>
</evidence>
<keyword evidence="3" id="KW-1185">Reference proteome</keyword>
<dbReference type="Proteomes" id="UP000248882">
    <property type="component" value="Unassembled WGS sequence"/>
</dbReference>
<gene>
    <name evidence="2" type="ORF">LV85_02192</name>
</gene>
<proteinExistence type="predicted"/>